<feature type="region of interest" description="Disordered" evidence="1">
    <location>
        <begin position="1"/>
        <end position="29"/>
    </location>
</feature>
<reference evidence="2" key="1">
    <citation type="journal article" date="2015" name="Nature">
        <title>Complex archaea that bridge the gap between prokaryotes and eukaryotes.</title>
        <authorList>
            <person name="Spang A."/>
            <person name="Saw J.H."/>
            <person name="Jorgensen S.L."/>
            <person name="Zaremba-Niedzwiedzka K."/>
            <person name="Martijn J."/>
            <person name="Lind A.E."/>
            <person name="van Eijk R."/>
            <person name="Schleper C."/>
            <person name="Guy L."/>
            <person name="Ettema T.J."/>
        </authorList>
    </citation>
    <scope>NUCLEOTIDE SEQUENCE</scope>
</reference>
<evidence type="ECO:0000313" key="2">
    <source>
        <dbReference type="EMBL" id="KKN86999.1"/>
    </source>
</evidence>
<sequence>MRGNRLVKASQNLAGNRRKEASQVVEGNSTPKARGRLAIKLACSFF</sequence>
<evidence type="ECO:0000256" key="1">
    <source>
        <dbReference type="SAM" id="MobiDB-lite"/>
    </source>
</evidence>
<gene>
    <name evidence="2" type="ORF">LCGC14_0262680</name>
</gene>
<dbReference type="AlphaFoldDB" id="A0A0F9U5W5"/>
<name>A0A0F9U5W5_9ZZZZ</name>
<accession>A0A0F9U5W5</accession>
<comment type="caution">
    <text evidence="2">The sequence shown here is derived from an EMBL/GenBank/DDBJ whole genome shotgun (WGS) entry which is preliminary data.</text>
</comment>
<protein>
    <submittedName>
        <fullName evidence="2">Uncharacterized protein</fullName>
    </submittedName>
</protein>
<organism evidence="2">
    <name type="scientific">marine sediment metagenome</name>
    <dbReference type="NCBI Taxonomy" id="412755"/>
    <lineage>
        <taxon>unclassified sequences</taxon>
        <taxon>metagenomes</taxon>
        <taxon>ecological metagenomes</taxon>
    </lineage>
</organism>
<proteinExistence type="predicted"/>
<dbReference type="EMBL" id="LAZR01000142">
    <property type="protein sequence ID" value="KKN86999.1"/>
    <property type="molecule type" value="Genomic_DNA"/>
</dbReference>